<dbReference type="Gene3D" id="3.10.180.10">
    <property type="entry name" value="2,3-Dihydroxybiphenyl 1,2-Dioxygenase, domain 1"/>
    <property type="match status" value="1"/>
</dbReference>
<evidence type="ECO:0000256" key="1">
    <source>
        <dbReference type="SAM" id="MobiDB-lite"/>
    </source>
</evidence>
<dbReference type="PANTHER" id="PTHR35908">
    <property type="entry name" value="HYPOTHETICAL FUSION PROTEIN"/>
    <property type="match status" value="1"/>
</dbReference>
<protein>
    <submittedName>
        <fullName evidence="3">VOC family protein</fullName>
    </submittedName>
</protein>
<gene>
    <name evidence="3" type="ORF">ACEZDB_07005</name>
</gene>
<proteinExistence type="predicted"/>
<dbReference type="Proteomes" id="UP001592530">
    <property type="component" value="Unassembled WGS sequence"/>
</dbReference>
<comment type="caution">
    <text evidence="3">The sequence shown here is derived from an EMBL/GenBank/DDBJ whole genome shotgun (WGS) entry which is preliminary data.</text>
</comment>
<organism evidence="3 4">
    <name type="scientific">Streptacidiphilus alkalitolerans</name>
    <dbReference type="NCBI Taxonomy" id="3342712"/>
    <lineage>
        <taxon>Bacteria</taxon>
        <taxon>Bacillati</taxon>
        <taxon>Actinomycetota</taxon>
        <taxon>Actinomycetes</taxon>
        <taxon>Kitasatosporales</taxon>
        <taxon>Streptomycetaceae</taxon>
        <taxon>Streptacidiphilus</taxon>
    </lineage>
</organism>
<feature type="region of interest" description="Disordered" evidence="1">
    <location>
        <begin position="129"/>
        <end position="153"/>
    </location>
</feature>
<evidence type="ECO:0000313" key="3">
    <source>
        <dbReference type="EMBL" id="MFC1430413.1"/>
    </source>
</evidence>
<dbReference type="Pfam" id="PF18029">
    <property type="entry name" value="Glyoxalase_6"/>
    <property type="match status" value="1"/>
</dbReference>
<evidence type="ECO:0000259" key="2">
    <source>
        <dbReference type="Pfam" id="PF18029"/>
    </source>
</evidence>
<reference evidence="3 4" key="1">
    <citation type="submission" date="2024-09" db="EMBL/GenBank/DDBJ databases">
        <authorList>
            <person name="Lee S.D."/>
        </authorList>
    </citation>
    <scope>NUCLEOTIDE SEQUENCE [LARGE SCALE GENOMIC DNA]</scope>
    <source>
        <strain evidence="3 4">N1-3</strain>
    </source>
</reference>
<dbReference type="SUPFAM" id="SSF54593">
    <property type="entry name" value="Glyoxalase/Bleomycin resistance protein/Dihydroxybiphenyl dioxygenase"/>
    <property type="match status" value="1"/>
</dbReference>
<feature type="domain" description="Glyoxalase-like" evidence="2">
    <location>
        <begin position="6"/>
        <end position="152"/>
    </location>
</feature>
<accession>A0ABV6WWI7</accession>
<evidence type="ECO:0000313" key="4">
    <source>
        <dbReference type="Proteomes" id="UP001592530"/>
    </source>
</evidence>
<sequence length="153" mass="16737">MSRHLQVTFDARDPQALSIFWRDVLGYVHPGPPGVDLPEGADPLAAWDGFLARIGVPEEQRNTRSAIEDPDGHGPRLFFQQVPEDKVAKNRVHLDIRAAPGLQGEARMAALEAESARLVALGATRVRRDEPAPPMSAGHIVMTDPEGNEFCLD</sequence>
<dbReference type="InterPro" id="IPR029068">
    <property type="entry name" value="Glyas_Bleomycin-R_OHBP_Dase"/>
</dbReference>
<dbReference type="RefSeq" id="WP_380549972.1">
    <property type="nucleotide sequence ID" value="NZ_JBHEZY010000002.1"/>
</dbReference>
<name>A0ABV6WWI7_9ACTN</name>
<dbReference type="InterPro" id="IPR041581">
    <property type="entry name" value="Glyoxalase_6"/>
</dbReference>
<dbReference type="PANTHER" id="PTHR35908:SF1">
    <property type="entry name" value="CONSERVED PROTEIN"/>
    <property type="match status" value="1"/>
</dbReference>
<dbReference type="EMBL" id="JBHEZY010000002">
    <property type="protein sequence ID" value="MFC1430413.1"/>
    <property type="molecule type" value="Genomic_DNA"/>
</dbReference>